<gene>
    <name evidence="1" type="ORF">PGT21_035954</name>
</gene>
<protein>
    <submittedName>
        <fullName evidence="1">Uncharacterized protein</fullName>
    </submittedName>
</protein>
<keyword evidence="2" id="KW-1185">Reference proteome</keyword>
<evidence type="ECO:0000313" key="1">
    <source>
        <dbReference type="EMBL" id="KAA1091585.1"/>
    </source>
</evidence>
<name>A0A5B0NQV7_PUCGR</name>
<reference evidence="1 2" key="1">
    <citation type="submission" date="2019-05" db="EMBL/GenBank/DDBJ databases">
        <title>Emergence of the Ug99 lineage of the wheat stem rust pathogen through somatic hybridization.</title>
        <authorList>
            <person name="Li F."/>
            <person name="Upadhyaya N.M."/>
            <person name="Sperschneider J."/>
            <person name="Matny O."/>
            <person name="Nguyen-Phuc H."/>
            <person name="Mago R."/>
            <person name="Raley C."/>
            <person name="Miller M.E."/>
            <person name="Silverstein K.A.T."/>
            <person name="Henningsen E."/>
            <person name="Hirsch C.D."/>
            <person name="Visser B."/>
            <person name="Pretorius Z.A."/>
            <person name="Steffenson B.J."/>
            <person name="Schwessinger B."/>
            <person name="Dodds P.N."/>
            <person name="Figueroa M."/>
        </authorList>
    </citation>
    <scope>NUCLEOTIDE SEQUENCE [LARGE SCALE GENOMIC DNA]</scope>
    <source>
        <strain evidence="1">21-0</strain>
    </source>
</reference>
<accession>A0A5B0NQV7</accession>
<proteinExistence type="predicted"/>
<dbReference type="Proteomes" id="UP000324748">
    <property type="component" value="Unassembled WGS sequence"/>
</dbReference>
<organism evidence="1 2">
    <name type="scientific">Puccinia graminis f. sp. tritici</name>
    <dbReference type="NCBI Taxonomy" id="56615"/>
    <lineage>
        <taxon>Eukaryota</taxon>
        <taxon>Fungi</taxon>
        <taxon>Dikarya</taxon>
        <taxon>Basidiomycota</taxon>
        <taxon>Pucciniomycotina</taxon>
        <taxon>Pucciniomycetes</taxon>
        <taxon>Pucciniales</taxon>
        <taxon>Pucciniaceae</taxon>
        <taxon>Puccinia</taxon>
    </lineage>
</organism>
<dbReference type="EMBL" id="VSWC01000092">
    <property type="protein sequence ID" value="KAA1091585.1"/>
    <property type="molecule type" value="Genomic_DNA"/>
</dbReference>
<sequence length="85" mass="8109">MATGLSLAPAPALALTSITTGIMPLLNSLSSVTGAPLAKTFGLGPATTSGPLIDSGAMSAVNTGALLAITSGARSTMTPGTPLVN</sequence>
<evidence type="ECO:0000313" key="2">
    <source>
        <dbReference type="Proteomes" id="UP000324748"/>
    </source>
</evidence>
<comment type="caution">
    <text evidence="1">The sequence shown here is derived from an EMBL/GenBank/DDBJ whole genome shotgun (WGS) entry which is preliminary data.</text>
</comment>
<dbReference type="AlphaFoldDB" id="A0A5B0NQV7"/>